<dbReference type="SUPFAM" id="SSF52540">
    <property type="entry name" value="P-loop containing nucleoside triphosphate hydrolases"/>
    <property type="match status" value="1"/>
</dbReference>
<reference evidence="3" key="1">
    <citation type="journal article" date="2015" name="Genome Announc.">
        <title>Draft Genome Sequence of Tolypothrix boutellei Strain VB521301.</title>
        <authorList>
            <person name="Chandrababunaidu M.M."/>
            <person name="Singh D."/>
            <person name="Sen D."/>
            <person name="Bhan S."/>
            <person name="Das S."/>
            <person name="Gupta A."/>
            <person name="Adhikary S.P."/>
            <person name="Tripathy S."/>
        </authorList>
    </citation>
    <scope>NUCLEOTIDE SEQUENCE</scope>
    <source>
        <strain evidence="3">VB521301</strain>
    </source>
</reference>
<keyword evidence="2" id="KW-0472">Membrane</keyword>
<protein>
    <submittedName>
        <fullName evidence="3">Uncharacterized protein</fullName>
    </submittedName>
</protein>
<proteinExistence type="predicted"/>
<organism evidence="3">
    <name type="scientific">Tolypothrix bouteillei VB521301</name>
    <dbReference type="NCBI Taxonomy" id="1479485"/>
    <lineage>
        <taxon>Bacteria</taxon>
        <taxon>Bacillati</taxon>
        <taxon>Cyanobacteriota</taxon>
        <taxon>Cyanophyceae</taxon>
        <taxon>Nostocales</taxon>
        <taxon>Tolypothrichaceae</taxon>
        <taxon>Tolypothrix</taxon>
    </lineage>
</organism>
<evidence type="ECO:0000313" key="3">
    <source>
        <dbReference type="EMBL" id="KIE12624.1"/>
    </source>
</evidence>
<evidence type="ECO:0000256" key="1">
    <source>
        <dbReference type="SAM" id="MobiDB-lite"/>
    </source>
</evidence>
<feature type="compositionally biased region" description="Basic residues" evidence="1">
    <location>
        <begin position="11"/>
        <end position="20"/>
    </location>
</feature>
<name>A0A0C1R4Z2_9CYAN</name>
<dbReference type="Gene3D" id="3.40.50.300">
    <property type="entry name" value="P-loop containing nucleotide triphosphate hydrolases"/>
    <property type="match status" value="1"/>
</dbReference>
<keyword evidence="2" id="KW-1133">Transmembrane helix</keyword>
<accession>A0A0C1R4Z2</accession>
<dbReference type="AlphaFoldDB" id="A0A0C1R4Z2"/>
<feature type="transmembrane region" description="Helical" evidence="2">
    <location>
        <begin position="32"/>
        <end position="54"/>
    </location>
</feature>
<dbReference type="OrthoDB" id="9822992at2"/>
<dbReference type="InterPro" id="IPR027417">
    <property type="entry name" value="P-loop_NTPase"/>
</dbReference>
<dbReference type="EMBL" id="JHEG02000026">
    <property type="protein sequence ID" value="KIE12624.1"/>
    <property type="molecule type" value="Genomic_DNA"/>
</dbReference>
<keyword evidence="2" id="KW-0812">Transmembrane</keyword>
<comment type="caution">
    <text evidence="3">The sequence shown here is derived from an EMBL/GenBank/DDBJ whole genome shotgun (WGS) entry which is preliminary data.</text>
</comment>
<gene>
    <name evidence="3" type="ORF">DA73_0208995</name>
</gene>
<sequence>MTSSGNSDKKSGKRVILRRGNRNRRNGKKFKWKGAVTVIVSVVSLIIAFMALVIGQEGLVPFLKEINKPPCGLAIAYDQEKYKQVENTFFQNFDSRKQPASLNLWQNNGSPRPLGEILISQSKELSSLRDVIINNRIFSPNQLIFVYGSAGSGKSQVAKALKVGDSVALIELSELRYNRKEKIIHPMTQLEPDLIIGSVLVSQMADFRKEEKEKEFIQLLNDIAKKDVGDNTSIIIDGLDELHPNSSIYLLRVAREYIAKHSKKNIIFVGRGEAFRDYVEQYTDSKNYKDIEVKPLYLNNSQLLKWYIAEFLAFPEWEKNPDFVPNVQEVETLFNEINDVVQQKPELRHFLQTTEPVNVLLRSARNKRYDVDEISSLVFKELLNRNTKTHNRPSTELTTEAAQLYHKALIQASRTLNSKKRSNDGTVTAMVNKLDTLKVQHNQHCLEVEVYKVLNRSGVVNLNPFKENQLEYTFQPLTIQKFMAKRESFSDI</sequence>
<feature type="region of interest" description="Disordered" evidence="1">
    <location>
        <begin position="1"/>
        <end position="20"/>
    </location>
</feature>
<evidence type="ECO:0000256" key="2">
    <source>
        <dbReference type="SAM" id="Phobius"/>
    </source>
</evidence>